<comment type="caution">
    <text evidence="2">The sequence shown here is derived from an EMBL/GenBank/DDBJ whole genome shotgun (WGS) entry which is preliminary data.</text>
</comment>
<reference evidence="2 3" key="1">
    <citation type="submission" date="2008-10" db="EMBL/GenBank/DDBJ databases">
        <title>Draft genome sequence of Providencia alcalifaciens (DSM 30120).</title>
        <authorList>
            <person name="Sudarsanam P."/>
            <person name="Ley R."/>
            <person name="Guruge J."/>
            <person name="Turnbaugh P.J."/>
            <person name="Mahowald M."/>
            <person name="Liep D."/>
            <person name="Gordon J."/>
        </authorList>
    </citation>
    <scope>NUCLEOTIDE SEQUENCE [LARGE SCALE GENOMIC DNA]</scope>
    <source>
        <strain evidence="2 3">DSM 30120</strain>
    </source>
</reference>
<dbReference type="PANTHER" id="PTHR33375:SF1">
    <property type="entry name" value="CHROMOSOME-PARTITIONING PROTEIN PARB-RELATED"/>
    <property type="match status" value="1"/>
</dbReference>
<dbReference type="Proteomes" id="UP000003729">
    <property type="component" value="Unassembled WGS sequence"/>
</dbReference>
<evidence type="ECO:0000259" key="1">
    <source>
        <dbReference type="Pfam" id="PF17762"/>
    </source>
</evidence>
<dbReference type="eggNOG" id="COG1475">
    <property type="taxonomic scope" value="Bacteria"/>
</dbReference>
<dbReference type="InterPro" id="IPR036086">
    <property type="entry name" value="ParB/Sulfiredoxin_sf"/>
</dbReference>
<proteinExistence type="predicted"/>
<dbReference type="Gene3D" id="1.10.10.2830">
    <property type="match status" value="1"/>
</dbReference>
<feature type="domain" description="ParB/Spo0J HTH" evidence="1">
    <location>
        <begin position="122"/>
        <end position="201"/>
    </location>
</feature>
<dbReference type="GO" id="GO:0005694">
    <property type="term" value="C:chromosome"/>
    <property type="evidence" value="ECO:0007669"/>
    <property type="project" value="TreeGrafter"/>
</dbReference>
<dbReference type="SUPFAM" id="SSF109709">
    <property type="entry name" value="KorB DNA-binding domain-like"/>
    <property type="match status" value="1"/>
</dbReference>
<name>B6XGS4_9GAMM</name>
<gene>
    <name evidence="2" type="ORF">PROVALCAL_02560</name>
</gene>
<organism evidence="2 3">
    <name type="scientific">Providencia alcalifaciens DSM 30120</name>
    <dbReference type="NCBI Taxonomy" id="520999"/>
    <lineage>
        <taxon>Bacteria</taxon>
        <taxon>Pseudomonadati</taxon>
        <taxon>Pseudomonadota</taxon>
        <taxon>Gammaproteobacteria</taxon>
        <taxon>Enterobacterales</taxon>
        <taxon>Morganellaceae</taxon>
        <taxon>Providencia</taxon>
    </lineage>
</organism>
<reference evidence="2 3" key="2">
    <citation type="submission" date="2008-10" db="EMBL/GenBank/DDBJ databases">
        <authorList>
            <person name="Fulton L."/>
            <person name="Clifton S."/>
            <person name="Fulton B."/>
            <person name="Xu J."/>
            <person name="Minx P."/>
            <person name="Pepin K.H."/>
            <person name="Johnson M."/>
            <person name="Bhonagiri V."/>
            <person name="Nash W.E."/>
            <person name="Mardis E.R."/>
            <person name="Wilson R.K."/>
        </authorList>
    </citation>
    <scope>NUCLEOTIDE SEQUENCE [LARGE SCALE GENOMIC DNA]</scope>
    <source>
        <strain evidence="2 3">DSM 30120</strain>
    </source>
</reference>
<sequence>MSSLSLHYKSKSKNGTETTVKKTYLVPIDELYVEEGYNVREIDQEHVIEFRDAFIAGEYIPPLAVQVTEKGIKIIDGHHRYYGALKAIESGAEIPRIECKDFVGSDADRIAFMITSSQGKPLTPLERAAAYQRLINQGWESSEVAKKVKRSVKDVDHHLQLLACGDELIDMVRSGEVSATTAVALSKEHGNQASSVATEQMSKAKAAGKKKLTRSDALPQFSAVKARRFIQAVLDASLDLHGEAGVIMEEYRIFLSENNQERTL</sequence>
<dbReference type="Gene3D" id="3.90.1530.10">
    <property type="entry name" value="Conserved hypothetical protein from pyrococcus furiosus pfu- 392566-001, ParB domain"/>
    <property type="match status" value="1"/>
</dbReference>
<evidence type="ECO:0000313" key="2">
    <source>
        <dbReference type="EMBL" id="EEB45471.1"/>
    </source>
</evidence>
<dbReference type="InterPro" id="IPR041468">
    <property type="entry name" value="HTH_ParB/Spo0J"/>
</dbReference>
<dbReference type="SUPFAM" id="SSF110849">
    <property type="entry name" value="ParB/Sulfiredoxin"/>
    <property type="match status" value="1"/>
</dbReference>
<accession>B6XGS4</accession>
<dbReference type="Pfam" id="PF17762">
    <property type="entry name" value="HTH_ParB"/>
    <property type="match status" value="1"/>
</dbReference>
<dbReference type="AlphaFoldDB" id="B6XGS4"/>
<protein>
    <submittedName>
        <fullName evidence="2">ParB-like protein</fullName>
    </submittedName>
</protein>
<evidence type="ECO:0000313" key="3">
    <source>
        <dbReference type="Proteomes" id="UP000003729"/>
    </source>
</evidence>
<dbReference type="PANTHER" id="PTHR33375">
    <property type="entry name" value="CHROMOSOME-PARTITIONING PROTEIN PARB-RELATED"/>
    <property type="match status" value="1"/>
</dbReference>
<dbReference type="EMBL" id="ABXW01000051">
    <property type="protein sequence ID" value="EEB45471.1"/>
    <property type="molecule type" value="Genomic_DNA"/>
</dbReference>
<dbReference type="GO" id="GO:0007059">
    <property type="term" value="P:chromosome segregation"/>
    <property type="evidence" value="ECO:0007669"/>
    <property type="project" value="TreeGrafter"/>
</dbReference>
<dbReference type="GO" id="GO:0045881">
    <property type="term" value="P:positive regulation of sporulation resulting in formation of a cellular spore"/>
    <property type="evidence" value="ECO:0007669"/>
    <property type="project" value="TreeGrafter"/>
</dbReference>
<dbReference type="RefSeq" id="WP_006659497.1">
    <property type="nucleotide sequence ID" value="NZ_ABXW01000051.1"/>
</dbReference>
<dbReference type="InterPro" id="IPR050336">
    <property type="entry name" value="Chromosome_partition/occlusion"/>
</dbReference>